<reference evidence="1 2" key="1">
    <citation type="submission" date="2020-04" db="EMBL/GenBank/DDBJ databases">
        <authorList>
            <consortium name="Desulfovibrio sp. FSS-1 genome sequencing consortium"/>
            <person name="Shimoshige H."/>
            <person name="Kobayashi H."/>
            <person name="Maekawa T."/>
        </authorList>
    </citation>
    <scope>NUCLEOTIDE SEQUENCE [LARGE SCALE GENOMIC DNA]</scope>
    <source>
        <strain evidence="1 2">SIID29052-01</strain>
    </source>
</reference>
<keyword evidence="2" id="KW-1185">Reference proteome</keyword>
<dbReference type="Pfam" id="PF06833">
    <property type="entry name" value="MdcE"/>
    <property type="match status" value="1"/>
</dbReference>
<dbReference type="AlphaFoldDB" id="A0A6V8LMQ1"/>
<comment type="caution">
    <text evidence="1">The sequence shown here is derived from an EMBL/GenBank/DDBJ whole genome shotgun (WGS) entry which is preliminary data.</text>
</comment>
<dbReference type="Proteomes" id="UP000494245">
    <property type="component" value="Unassembled WGS sequence"/>
</dbReference>
<dbReference type="GO" id="GO:0016740">
    <property type="term" value="F:transferase activity"/>
    <property type="evidence" value="ECO:0007669"/>
    <property type="project" value="UniProtKB-KW"/>
</dbReference>
<evidence type="ECO:0000313" key="1">
    <source>
        <dbReference type="EMBL" id="GFK92974.1"/>
    </source>
</evidence>
<dbReference type="RefSeq" id="WP_173081538.1">
    <property type="nucleotide sequence ID" value="NZ_BLTE01000002.1"/>
</dbReference>
<dbReference type="SUPFAM" id="SSF52096">
    <property type="entry name" value="ClpP/crotonase"/>
    <property type="match status" value="1"/>
</dbReference>
<dbReference type="EMBL" id="BLTE01000002">
    <property type="protein sequence ID" value="GFK92974.1"/>
    <property type="molecule type" value="Genomic_DNA"/>
</dbReference>
<dbReference type="EC" id="2.1.3.10" evidence="1"/>
<accession>A0A6V8LMQ1</accession>
<dbReference type="Gene3D" id="3.90.226.10">
    <property type="entry name" value="2-enoyl-CoA Hydratase, Chain A, domain 1"/>
    <property type="match status" value="1"/>
</dbReference>
<evidence type="ECO:0000313" key="2">
    <source>
        <dbReference type="Proteomes" id="UP000494245"/>
    </source>
</evidence>
<keyword evidence="1" id="KW-0808">Transferase</keyword>
<name>A0A6V8LMQ1_9BACT</name>
<dbReference type="InterPro" id="IPR029045">
    <property type="entry name" value="ClpP/crotonase-like_dom_sf"/>
</dbReference>
<organism evidence="1 2">
    <name type="scientific">Fundidesulfovibrio magnetotacticus</name>
    <dbReference type="NCBI Taxonomy" id="2730080"/>
    <lineage>
        <taxon>Bacteria</taxon>
        <taxon>Pseudomonadati</taxon>
        <taxon>Thermodesulfobacteriota</taxon>
        <taxon>Desulfovibrionia</taxon>
        <taxon>Desulfovibrionales</taxon>
        <taxon>Desulfovibrionaceae</taxon>
        <taxon>Fundidesulfovibrio</taxon>
    </lineage>
</organism>
<gene>
    <name evidence="1" type="primary">madD</name>
    <name evidence="1" type="ORF">NNJEOMEG_00802</name>
</gene>
<proteinExistence type="predicted"/>
<sequence>MKLDEALKSLFPAGCSVRTEGNVVLGEARVGTRGEAVAAVLGTTDNAFIGLEEILALGEGLLDVLRDHPGRPVVLLVDNAGQRMALREELLGLFEYIANLAALQDLARRRGHKILAVVYGNSVAGGFIACGMLADRICALADARTSVMNLASIARVTRLSQDFLEELSKTLPVFAPGLQPFFKMGGIHEIWDADHAQRLEAALAACSPQDERAALGRERAGRTLARDIMDRVASA</sequence>
<protein>
    <submittedName>
        <fullName evidence="1">Malonyl-S-ACP:biotin-protein carboxyltransferase MADD</fullName>
        <ecNumber evidence="1">2.1.3.10</ecNumber>
    </submittedName>
</protein>
<reference evidence="1 2" key="2">
    <citation type="submission" date="2020-05" db="EMBL/GenBank/DDBJ databases">
        <title>Draft genome sequence of Desulfovibrio sp. strainFSS-1.</title>
        <authorList>
            <person name="Shimoshige H."/>
            <person name="Kobayashi H."/>
            <person name="Maekawa T."/>
        </authorList>
    </citation>
    <scope>NUCLEOTIDE SEQUENCE [LARGE SCALE GENOMIC DNA]</scope>
    <source>
        <strain evidence="1 2">SIID29052-01</strain>
    </source>
</reference>